<comment type="catalytic activity">
    <reaction evidence="9">
        <text>4-CDP-2-C-methyl-D-erythritol + ATP = 4-CDP-2-C-methyl-D-erythritol 2-phosphate + ADP + H(+)</text>
        <dbReference type="Rhea" id="RHEA:18437"/>
        <dbReference type="ChEBI" id="CHEBI:15378"/>
        <dbReference type="ChEBI" id="CHEBI:30616"/>
        <dbReference type="ChEBI" id="CHEBI:57823"/>
        <dbReference type="ChEBI" id="CHEBI:57919"/>
        <dbReference type="ChEBI" id="CHEBI:456216"/>
        <dbReference type="EC" id="2.7.1.148"/>
    </reaction>
</comment>
<evidence type="ECO:0000256" key="1">
    <source>
        <dbReference type="ARBA" id="ARBA00009684"/>
    </source>
</evidence>
<dbReference type="PANTHER" id="PTHR43527:SF2">
    <property type="entry name" value="4-DIPHOSPHOCYTIDYL-2-C-METHYL-D-ERYTHRITOL KINASE, CHLOROPLASTIC"/>
    <property type="match status" value="1"/>
</dbReference>
<dbReference type="EC" id="2.7.1.148" evidence="2 9"/>
<feature type="active site" evidence="9">
    <location>
        <position position="133"/>
    </location>
</feature>
<feature type="binding site" evidence="9">
    <location>
        <begin position="91"/>
        <end position="101"/>
    </location>
    <ligand>
        <name>ATP</name>
        <dbReference type="ChEBI" id="CHEBI:30616"/>
    </ligand>
</feature>
<reference evidence="13" key="2">
    <citation type="submission" date="2019-01" db="EMBL/GenBank/DDBJ databases">
        <title>Genome sequence of Desulfonema ishimotonii strain Tokyo 01.</title>
        <authorList>
            <person name="Fukui M."/>
        </authorList>
    </citation>
    <scope>NUCLEOTIDE SEQUENCE [LARGE SCALE GENOMIC DNA]</scope>
    <source>
        <strain evidence="13">Tokyo 01</strain>
    </source>
</reference>
<dbReference type="Gene3D" id="3.30.230.10">
    <property type="match status" value="1"/>
</dbReference>
<protein>
    <recommendedName>
        <fullName evidence="3 9">4-diphosphocytidyl-2-C-methyl-D-erythritol kinase</fullName>
        <shortName evidence="9">CMK</shortName>
        <ecNumber evidence="2 9">2.7.1.148</ecNumber>
    </recommendedName>
    <alternativeName>
        <fullName evidence="8 9">4-(cytidine-5'-diphospho)-2-C-methyl-D-erythritol kinase</fullName>
    </alternativeName>
</protein>
<evidence type="ECO:0000256" key="3">
    <source>
        <dbReference type="ARBA" id="ARBA00017473"/>
    </source>
</evidence>
<evidence type="ECO:0000256" key="4">
    <source>
        <dbReference type="ARBA" id="ARBA00022679"/>
    </source>
</evidence>
<dbReference type="GO" id="GO:0019288">
    <property type="term" value="P:isopentenyl diphosphate biosynthetic process, methylerythritol 4-phosphate pathway"/>
    <property type="evidence" value="ECO:0007669"/>
    <property type="project" value="UniProtKB-UniRule"/>
</dbReference>
<sequence length="279" mass="30164">MEVLCPAKINLFLHVTGRRPDGYHDLFSLMAPVSLCDRLTLRFGVPETGLTCDHPLVPENETNLAWRAADLFFTALGQYAPVHIGIDKQIPVAAGLGGGSSNAASVLMALNRHYGHPFSREHLMRMGLSLGADVPFFIFGKPAIATGIGEKLVPYENVIHYHVLLIAFEFSVSTAGVYKNLNLGLTNCKKIIKSFSLKKQGFDVAHYLCNDLETVTASDYPDIILAKKSLVDHGAKGALMSGSGPTVFGLFSDAETAEKTGRSLSQNGKWAVYLANLIG</sequence>
<keyword evidence="6 9" id="KW-0418">Kinase</keyword>
<dbReference type="InterPro" id="IPR036554">
    <property type="entry name" value="GHMP_kinase_C_sf"/>
</dbReference>
<dbReference type="GO" id="GO:0050515">
    <property type="term" value="F:4-(cytidine 5'-diphospho)-2-C-methyl-D-erythritol kinase activity"/>
    <property type="evidence" value="ECO:0007669"/>
    <property type="project" value="UniProtKB-UniRule"/>
</dbReference>
<keyword evidence="4 9" id="KW-0808">Transferase</keyword>
<dbReference type="SUPFAM" id="SSF55060">
    <property type="entry name" value="GHMP Kinase, C-terminal domain"/>
    <property type="match status" value="1"/>
</dbReference>
<keyword evidence="7 9" id="KW-0067">ATP-binding</keyword>
<dbReference type="AlphaFoldDB" id="A0A401FYZ0"/>
<comment type="similarity">
    <text evidence="1 9">Belongs to the GHMP kinase family. IspE subfamily.</text>
</comment>
<dbReference type="Pfam" id="PF00288">
    <property type="entry name" value="GHMP_kinases_N"/>
    <property type="match status" value="1"/>
</dbReference>
<dbReference type="PIRSF" id="PIRSF010376">
    <property type="entry name" value="IspE"/>
    <property type="match status" value="1"/>
</dbReference>
<evidence type="ECO:0000313" key="12">
    <source>
        <dbReference type="EMBL" id="GBC62184.1"/>
    </source>
</evidence>
<evidence type="ECO:0000259" key="11">
    <source>
        <dbReference type="Pfam" id="PF08544"/>
    </source>
</evidence>
<dbReference type="SUPFAM" id="SSF54211">
    <property type="entry name" value="Ribosomal protein S5 domain 2-like"/>
    <property type="match status" value="1"/>
</dbReference>
<comment type="pathway">
    <text evidence="9">Isoprenoid biosynthesis; isopentenyl diphosphate biosynthesis via DXP pathway; isopentenyl diphosphate from 1-deoxy-D-xylulose 5-phosphate: step 3/6.</text>
</comment>
<dbReference type="PANTHER" id="PTHR43527">
    <property type="entry name" value="4-DIPHOSPHOCYTIDYL-2-C-METHYL-D-ERYTHRITOL KINASE, CHLOROPLASTIC"/>
    <property type="match status" value="1"/>
</dbReference>
<dbReference type="InterPro" id="IPR020568">
    <property type="entry name" value="Ribosomal_Su5_D2-typ_SF"/>
</dbReference>
<evidence type="ECO:0000256" key="2">
    <source>
        <dbReference type="ARBA" id="ARBA00012052"/>
    </source>
</evidence>
<dbReference type="OrthoDB" id="9809438at2"/>
<dbReference type="GO" id="GO:0016114">
    <property type="term" value="P:terpenoid biosynthetic process"/>
    <property type="evidence" value="ECO:0007669"/>
    <property type="project" value="UniProtKB-UniRule"/>
</dbReference>
<dbReference type="InterPro" id="IPR014721">
    <property type="entry name" value="Ribsml_uS5_D2-typ_fold_subgr"/>
</dbReference>
<feature type="domain" description="GHMP kinase N-terminal" evidence="10">
    <location>
        <begin position="63"/>
        <end position="141"/>
    </location>
</feature>
<accession>A0A401FYZ0</accession>
<dbReference type="Pfam" id="PF08544">
    <property type="entry name" value="GHMP_kinases_C"/>
    <property type="match status" value="1"/>
</dbReference>
<dbReference type="InterPro" id="IPR006204">
    <property type="entry name" value="GHMP_kinase_N_dom"/>
</dbReference>
<evidence type="ECO:0000256" key="5">
    <source>
        <dbReference type="ARBA" id="ARBA00022741"/>
    </source>
</evidence>
<dbReference type="GO" id="GO:0005524">
    <property type="term" value="F:ATP binding"/>
    <property type="evidence" value="ECO:0007669"/>
    <property type="project" value="UniProtKB-UniRule"/>
</dbReference>
<comment type="caution">
    <text evidence="12">The sequence shown here is derived from an EMBL/GenBank/DDBJ whole genome shotgun (WGS) entry which is preliminary data.</text>
</comment>
<reference evidence="13" key="1">
    <citation type="submission" date="2017-11" db="EMBL/GenBank/DDBJ databases">
        <authorList>
            <person name="Watanabe M."/>
            <person name="Kojima H."/>
        </authorList>
    </citation>
    <scope>NUCLEOTIDE SEQUENCE [LARGE SCALE GENOMIC DNA]</scope>
    <source>
        <strain evidence="13">Tokyo 01</strain>
    </source>
</reference>
<evidence type="ECO:0000256" key="9">
    <source>
        <dbReference type="HAMAP-Rule" id="MF_00061"/>
    </source>
</evidence>
<gene>
    <name evidence="9" type="primary">ispE</name>
    <name evidence="12" type="ORF">DENIS_3153</name>
</gene>
<feature type="domain" description="GHMP kinase C-terminal" evidence="11">
    <location>
        <begin position="209"/>
        <end position="268"/>
    </location>
</feature>
<dbReference type="InterPro" id="IPR004424">
    <property type="entry name" value="IspE"/>
</dbReference>
<proteinExistence type="inferred from homology"/>
<feature type="active site" evidence="9">
    <location>
        <position position="8"/>
    </location>
</feature>
<dbReference type="EMBL" id="BEXT01000001">
    <property type="protein sequence ID" value="GBC62184.1"/>
    <property type="molecule type" value="Genomic_DNA"/>
</dbReference>
<dbReference type="NCBIfam" id="TIGR00154">
    <property type="entry name" value="ispE"/>
    <property type="match status" value="1"/>
</dbReference>
<evidence type="ECO:0000313" key="13">
    <source>
        <dbReference type="Proteomes" id="UP000288096"/>
    </source>
</evidence>
<dbReference type="NCBIfam" id="NF011202">
    <property type="entry name" value="PRK14608.1"/>
    <property type="match status" value="1"/>
</dbReference>
<dbReference type="InterPro" id="IPR013750">
    <property type="entry name" value="GHMP_kinase_C_dom"/>
</dbReference>
<evidence type="ECO:0000256" key="8">
    <source>
        <dbReference type="ARBA" id="ARBA00032554"/>
    </source>
</evidence>
<keyword evidence="9" id="KW-0414">Isoprene biosynthesis</keyword>
<dbReference type="HAMAP" id="MF_00061">
    <property type="entry name" value="IspE"/>
    <property type="match status" value="1"/>
</dbReference>
<evidence type="ECO:0000259" key="10">
    <source>
        <dbReference type="Pfam" id="PF00288"/>
    </source>
</evidence>
<keyword evidence="5 9" id="KW-0547">Nucleotide-binding</keyword>
<dbReference type="UniPathway" id="UPA00056">
    <property type="reaction ID" value="UER00094"/>
</dbReference>
<name>A0A401FYZ0_9BACT</name>
<evidence type="ECO:0000256" key="6">
    <source>
        <dbReference type="ARBA" id="ARBA00022777"/>
    </source>
</evidence>
<evidence type="ECO:0000256" key="7">
    <source>
        <dbReference type="ARBA" id="ARBA00022840"/>
    </source>
</evidence>
<keyword evidence="13" id="KW-1185">Reference proteome</keyword>
<comment type="function">
    <text evidence="9">Catalyzes the phosphorylation of the position 2 hydroxy group of 4-diphosphocytidyl-2C-methyl-D-erythritol.</text>
</comment>
<dbReference type="Gene3D" id="3.30.70.890">
    <property type="entry name" value="GHMP kinase, C-terminal domain"/>
    <property type="match status" value="1"/>
</dbReference>
<dbReference type="Proteomes" id="UP000288096">
    <property type="component" value="Unassembled WGS sequence"/>
</dbReference>
<organism evidence="12 13">
    <name type="scientific">Desulfonema ishimotonii</name>
    <dbReference type="NCBI Taxonomy" id="45657"/>
    <lineage>
        <taxon>Bacteria</taxon>
        <taxon>Pseudomonadati</taxon>
        <taxon>Thermodesulfobacteriota</taxon>
        <taxon>Desulfobacteria</taxon>
        <taxon>Desulfobacterales</taxon>
        <taxon>Desulfococcaceae</taxon>
        <taxon>Desulfonema</taxon>
    </lineage>
</organism>